<comment type="caution">
    <text evidence="8">The sequence shown here is derived from an EMBL/GenBank/DDBJ whole genome shotgun (WGS) entry which is preliminary data.</text>
</comment>
<proteinExistence type="inferred from homology"/>
<evidence type="ECO:0000256" key="1">
    <source>
        <dbReference type="ARBA" id="ARBA00001964"/>
    </source>
</evidence>
<sequence>MLGAQLIVRALARQGVTTVFSLPGNQIMPVYDACLDAGLRIVHVRHEAAAVAMADAWAQVTGHVGVALLTAGPGLANGLAPLMSALHAESPVLLLSGDTPLAEDGLGAFQELDQAGMTRPVTKAARRVRTLDELAGAIDTAMAQALAPRRGPVHLALPFDLLTARTGLADLPPLPAAAAAPAADGATTDTLAALLAQAQRPLLLAGPSAARVHQRAAWQARSEALATPLLCLESPRGLRDPSLGAAAECLAGADLLVLAGKPLDFTLGFGRSSVFGPQARVVVLDPDPALVARARRQLGDRLALACVCESGAALDAAIARAMPPPDRSDWRRTVATALQTRSQPKPAPVAPGRMGSRALCEQVQQFLASAHAPIVVCDGGEFGQWAQAFCQAPVRIVNGVAGAIGGGLPQAIAAKIARPEATVVVLMGDGTAGFHLMELDTAVREAAPVIAVIGNDLRWNTEHQIQLRNYGPQRLVGCQLAESARYHAVAQALGGFGAAVHAEADLATALRQAQASGLPACIDVAIDGQPAPVFGAAQTTGH</sequence>
<evidence type="ECO:0000313" key="9">
    <source>
        <dbReference type="Proteomes" id="UP000626210"/>
    </source>
</evidence>
<dbReference type="Pfam" id="PF02776">
    <property type="entry name" value="TPP_enzyme_N"/>
    <property type="match status" value="1"/>
</dbReference>
<evidence type="ECO:0000259" key="5">
    <source>
        <dbReference type="Pfam" id="PF00205"/>
    </source>
</evidence>
<evidence type="ECO:0000313" key="8">
    <source>
        <dbReference type="EMBL" id="GHC92738.1"/>
    </source>
</evidence>
<dbReference type="CDD" id="cd07035">
    <property type="entry name" value="TPP_PYR_POX_like"/>
    <property type="match status" value="1"/>
</dbReference>
<dbReference type="SUPFAM" id="SSF52518">
    <property type="entry name" value="Thiamin diphosphate-binding fold (THDP-binding)"/>
    <property type="match status" value="2"/>
</dbReference>
<reference evidence="9" key="1">
    <citation type="journal article" date="2019" name="Int. J. Syst. Evol. Microbiol.">
        <title>The Global Catalogue of Microorganisms (GCM) 10K type strain sequencing project: providing services to taxonomists for standard genome sequencing and annotation.</title>
        <authorList>
            <consortium name="The Broad Institute Genomics Platform"/>
            <consortium name="The Broad Institute Genome Sequencing Center for Infectious Disease"/>
            <person name="Wu L."/>
            <person name="Ma J."/>
        </authorList>
    </citation>
    <scope>NUCLEOTIDE SEQUENCE [LARGE SCALE GENOMIC DNA]</scope>
    <source>
        <strain evidence="9">KCTC 23314</strain>
    </source>
</reference>
<feature type="domain" description="Thiamine pyrophosphate enzyme central" evidence="5">
    <location>
        <begin position="189"/>
        <end position="295"/>
    </location>
</feature>
<dbReference type="Pfam" id="PF00205">
    <property type="entry name" value="TPP_enzyme_M"/>
    <property type="match status" value="1"/>
</dbReference>
<dbReference type="PANTHER" id="PTHR18968">
    <property type="entry name" value="THIAMINE PYROPHOSPHATE ENZYMES"/>
    <property type="match status" value="1"/>
</dbReference>
<dbReference type="RefSeq" id="WP_189688952.1">
    <property type="nucleotide sequence ID" value="NZ_BMYK01000016.1"/>
</dbReference>
<feature type="domain" description="Thiamine pyrophosphate enzyme N-terminal TPP-binding" evidence="7">
    <location>
        <begin position="2"/>
        <end position="117"/>
    </location>
</feature>
<evidence type="ECO:0000259" key="7">
    <source>
        <dbReference type="Pfam" id="PF02776"/>
    </source>
</evidence>
<accession>A0ABQ3G760</accession>
<protein>
    <submittedName>
        <fullName evidence="8">Thiamine pyrophosphate-requiring enzyme</fullName>
    </submittedName>
</protein>
<keyword evidence="9" id="KW-1185">Reference proteome</keyword>
<evidence type="ECO:0000259" key="6">
    <source>
        <dbReference type="Pfam" id="PF02775"/>
    </source>
</evidence>
<evidence type="ECO:0000256" key="4">
    <source>
        <dbReference type="RuleBase" id="RU362132"/>
    </source>
</evidence>
<dbReference type="InterPro" id="IPR029061">
    <property type="entry name" value="THDP-binding"/>
</dbReference>
<dbReference type="Gene3D" id="3.40.50.970">
    <property type="match status" value="2"/>
</dbReference>
<dbReference type="SUPFAM" id="SSF52467">
    <property type="entry name" value="DHS-like NAD/FAD-binding domain"/>
    <property type="match status" value="1"/>
</dbReference>
<dbReference type="InterPro" id="IPR029035">
    <property type="entry name" value="DHS-like_NAD/FAD-binding_dom"/>
</dbReference>
<dbReference type="InterPro" id="IPR012000">
    <property type="entry name" value="Thiamin_PyroP_enz_cen_dom"/>
</dbReference>
<dbReference type="Pfam" id="PF02775">
    <property type="entry name" value="TPP_enzyme_C"/>
    <property type="match status" value="1"/>
</dbReference>
<keyword evidence="3 4" id="KW-0786">Thiamine pyrophosphate</keyword>
<dbReference type="InterPro" id="IPR012001">
    <property type="entry name" value="Thiamin_PyroP_enz_TPP-bd_dom"/>
</dbReference>
<feature type="domain" description="Thiamine pyrophosphate enzyme TPP-binding" evidence="6">
    <location>
        <begin position="378"/>
        <end position="524"/>
    </location>
</feature>
<dbReference type="InterPro" id="IPR011766">
    <property type="entry name" value="TPP_enzyme_TPP-bd"/>
</dbReference>
<dbReference type="PANTHER" id="PTHR18968:SF166">
    <property type="entry name" value="2-HYDROXYACYL-COA LYASE 2"/>
    <property type="match status" value="1"/>
</dbReference>
<dbReference type="Proteomes" id="UP000626210">
    <property type="component" value="Unassembled WGS sequence"/>
</dbReference>
<organism evidence="8 9">
    <name type="scientific">Pseudorhodoferax aquiterrae</name>
    <dbReference type="NCBI Taxonomy" id="747304"/>
    <lineage>
        <taxon>Bacteria</taxon>
        <taxon>Pseudomonadati</taxon>
        <taxon>Pseudomonadota</taxon>
        <taxon>Betaproteobacteria</taxon>
        <taxon>Burkholderiales</taxon>
        <taxon>Comamonadaceae</taxon>
    </lineage>
</organism>
<dbReference type="InterPro" id="IPR045229">
    <property type="entry name" value="TPP_enz"/>
</dbReference>
<dbReference type="EMBL" id="BMYK01000016">
    <property type="protein sequence ID" value="GHC92738.1"/>
    <property type="molecule type" value="Genomic_DNA"/>
</dbReference>
<gene>
    <name evidence="8" type="ORF">GCM10007320_43060</name>
</gene>
<comment type="cofactor">
    <cofactor evidence="1">
        <name>thiamine diphosphate</name>
        <dbReference type="ChEBI" id="CHEBI:58937"/>
    </cofactor>
</comment>
<comment type="similarity">
    <text evidence="2 4">Belongs to the TPP enzyme family.</text>
</comment>
<evidence type="ECO:0000256" key="3">
    <source>
        <dbReference type="ARBA" id="ARBA00023052"/>
    </source>
</evidence>
<name>A0ABQ3G760_9BURK</name>
<dbReference type="Gene3D" id="3.40.50.1220">
    <property type="entry name" value="TPP-binding domain"/>
    <property type="match status" value="1"/>
</dbReference>
<evidence type="ECO:0000256" key="2">
    <source>
        <dbReference type="ARBA" id="ARBA00007812"/>
    </source>
</evidence>